<feature type="transmembrane region" description="Helical" evidence="1">
    <location>
        <begin position="83"/>
        <end position="107"/>
    </location>
</feature>
<feature type="transmembrane region" description="Helical" evidence="1">
    <location>
        <begin position="186"/>
        <end position="206"/>
    </location>
</feature>
<geneLocation type="mitochondrion" evidence="2"/>
<keyword evidence="1" id="KW-0812">Transmembrane</keyword>
<feature type="transmembrane region" description="Helical" evidence="1">
    <location>
        <begin position="218"/>
        <end position="237"/>
    </location>
</feature>
<evidence type="ECO:0000256" key="1">
    <source>
        <dbReference type="SAM" id="Phobius"/>
    </source>
</evidence>
<keyword evidence="1" id="KW-0472">Membrane</keyword>
<organism evidence="2">
    <name type="scientific">Minutocellus polymorphus</name>
    <dbReference type="NCBI Taxonomy" id="265543"/>
    <lineage>
        <taxon>Eukaryota</taxon>
        <taxon>Sar</taxon>
        <taxon>Stramenopiles</taxon>
        <taxon>Ochrophyta</taxon>
        <taxon>Bacillariophyta</taxon>
        <taxon>Mediophyceae</taxon>
        <taxon>Cymatosirophycidae</taxon>
        <taxon>Cymatosirales</taxon>
        <taxon>Cymatosiraceae</taxon>
        <taxon>Minutocellus</taxon>
    </lineage>
</organism>
<dbReference type="AlphaFoldDB" id="A0A8A6KN69"/>
<evidence type="ECO:0000313" key="2">
    <source>
        <dbReference type="EMBL" id="QTI83168.1"/>
    </source>
</evidence>
<keyword evidence="1" id="KW-1133">Transmembrane helix</keyword>
<name>A0A8A6KN69_9STRA</name>
<proteinExistence type="predicted"/>
<gene>
    <name evidence="2" type="primary">orf771</name>
</gene>
<dbReference type="RefSeq" id="YP_010242167.1">
    <property type="nucleotide sequence ID" value="NC_059933.1"/>
</dbReference>
<dbReference type="EMBL" id="MW417226">
    <property type="protein sequence ID" value="QTI83168.1"/>
    <property type="molecule type" value="Genomic_DNA"/>
</dbReference>
<protein>
    <submittedName>
        <fullName evidence="2">Uncharacterized protein</fullName>
    </submittedName>
</protein>
<feature type="transmembrane region" description="Helical" evidence="1">
    <location>
        <begin position="154"/>
        <end position="180"/>
    </location>
</feature>
<sequence length="771" mass="89183">MEIIRMNLYYNTIMFTLKMSYQLFKNFSIKRLKLFLFLSLCAVLTFITTLVFFSKLTYEQTLNFVILAIAVIVFTNRHYLAQITLLVIELLYANFSMFHILPIIYFFTVITLSVLLVPNLSFIYFSFFVFIIWQANKKYKPLKKCISSSQTNILFSFINFIVAFVISTFKLIFLCFQLFVEGLKNVKGIIFLVRVCIIDFSLKLAYYTFVRISFVVSIKLILIYYGNDLVTTMFLFFTSEELSELVELLDSFPFFDKKCCYCEGEESSDCSDDIFIKNRLTDITSFLSSSEEESLADAVDSSSEINLSDREDSFVPLIDPNESWQVSDGYCQLMAPIIYSDDFSAESSETCSIMSSLGSGRGEVEMEDQNLKVQIENIDLLNCVWPMYRKPCEEVLTAGGAYGKTEASVADIRENSSYHKSDWQTKTHSMLPWFSETFHNEYYNDPYGDGISALGSVDSQDTKQSADSFVREPHVNVPFENVAKRFANCEWFWKYIRLELEWYWPQVDSVYDNNKLIDFAQKSDLHFWTKTDSFQVDLNASPLEMLNWFKWVSETNGWYAVSGSNPGAMSLSCWYQRLFHELARLCQQKNNSLVYFPAERIPSESENYVFSTNMGNSDVVVFYGRIAILEDRIIILPSWWNDGSIEWPQRPSFLRESHHVGGFSTNLRFQSNGCETLSTINENERANCINNGKCPMIGLEISFVPRSIEALGHSFQSSTHYDPWPLFFHDPNWDLPTDCCHESFVKNVLRGGVFLPSDSDLPQPNEKSYKW</sequence>
<feature type="transmembrane region" description="Helical" evidence="1">
    <location>
        <begin position="60"/>
        <end position="76"/>
    </location>
</feature>
<feature type="transmembrane region" description="Helical" evidence="1">
    <location>
        <begin position="34"/>
        <end position="54"/>
    </location>
</feature>
<keyword evidence="2" id="KW-0496">Mitochondrion</keyword>
<reference evidence="2" key="1">
    <citation type="submission" date="2020-12" db="EMBL/GenBank/DDBJ databases">
        <authorList>
            <person name="Xu Q."/>
            <person name="Chen N."/>
        </authorList>
    </citation>
    <scope>NUCLEOTIDE SEQUENCE</scope>
    <source>
        <strain evidence="2">CNS00095</strain>
    </source>
</reference>
<accession>A0A8A6KN69</accession>
<dbReference type="GeneID" id="69241709"/>
<feature type="transmembrane region" description="Helical" evidence="1">
    <location>
        <begin position="113"/>
        <end position="133"/>
    </location>
</feature>